<reference evidence="1 2" key="1">
    <citation type="submission" date="2019-02" db="EMBL/GenBank/DDBJ databases">
        <title>Genomic Encyclopedia of Archaeal and Bacterial Type Strains, Phase II (KMG-II): from individual species to whole genera.</title>
        <authorList>
            <person name="Goeker M."/>
        </authorList>
    </citation>
    <scope>NUCLEOTIDE SEQUENCE [LARGE SCALE GENOMIC DNA]</scope>
    <source>
        <strain evidence="1 2">DSM 18101</strain>
    </source>
</reference>
<proteinExistence type="predicted"/>
<evidence type="ECO:0000313" key="1">
    <source>
        <dbReference type="EMBL" id="RZU28959.1"/>
    </source>
</evidence>
<name>A0A4Q7Y089_9BACT</name>
<keyword evidence="2" id="KW-1185">Reference proteome</keyword>
<dbReference type="Proteomes" id="UP000292958">
    <property type="component" value="Unassembled WGS sequence"/>
</dbReference>
<sequence length="134" mass="15257">MKITFAFNSGIRATEAMVREIARSEKQSYEGGKTSRVDNVYRRTWTGKRTGRVIEVSVKENDALSKPERIHCDSCAALMIQGLFCHETGCPNTNSRYDAETGSWVKQRKCFECGYTVDRNDPCCSAKDDDYYED</sequence>
<gene>
    <name evidence="1" type="ORF">BDD14_6545</name>
</gene>
<dbReference type="AlphaFoldDB" id="A0A4Q7Y089"/>
<comment type="caution">
    <text evidence="1">The sequence shown here is derived from an EMBL/GenBank/DDBJ whole genome shotgun (WGS) entry which is preliminary data.</text>
</comment>
<accession>A0A4Q7Y089</accession>
<dbReference type="EMBL" id="SHKW01000008">
    <property type="protein sequence ID" value="RZU28959.1"/>
    <property type="molecule type" value="Genomic_DNA"/>
</dbReference>
<protein>
    <submittedName>
        <fullName evidence="1">Uncharacterized protein</fullName>
    </submittedName>
</protein>
<organism evidence="1 2">
    <name type="scientific">Edaphobacter modestus</name>
    <dbReference type="NCBI Taxonomy" id="388466"/>
    <lineage>
        <taxon>Bacteria</taxon>
        <taxon>Pseudomonadati</taxon>
        <taxon>Acidobacteriota</taxon>
        <taxon>Terriglobia</taxon>
        <taxon>Terriglobales</taxon>
        <taxon>Acidobacteriaceae</taxon>
        <taxon>Edaphobacter</taxon>
    </lineage>
</organism>
<evidence type="ECO:0000313" key="2">
    <source>
        <dbReference type="Proteomes" id="UP000292958"/>
    </source>
</evidence>